<sequence>MSYRNQSRNEIYILVYDLTMTLYFKSFRSPPQIKENTLKTICSAAFDQTLPKLFFTSFQF</sequence>
<evidence type="ECO:0000313" key="1">
    <source>
        <dbReference type="EMBL" id="KRX46140.1"/>
    </source>
</evidence>
<reference evidence="1 2" key="1">
    <citation type="submission" date="2015-01" db="EMBL/GenBank/DDBJ databases">
        <title>Evolution of Trichinella species and genotypes.</title>
        <authorList>
            <person name="Korhonen P.K."/>
            <person name="Edoardo P."/>
            <person name="Giuseppe L.R."/>
            <person name="Gasser R.B."/>
        </authorList>
    </citation>
    <scope>NUCLEOTIDE SEQUENCE [LARGE SCALE GENOMIC DNA]</scope>
    <source>
        <strain evidence="1">ISS417</strain>
    </source>
</reference>
<proteinExistence type="predicted"/>
<dbReference type="AlphaFoldDB" id="A0A0V0U4L2"/>
<dbReference type="EMBL" id="JYDJ01000063">
    <property type="protein sequence ID" value="KRX46140.1"/>
    <property type="molecule type" value="Genomic_DNA"/>
</dbReference>
<name>A0A0V0U4L2_9BILA</name>
<keyword evidence="2" id="KW-1185">Reference proteome</keyword>
<evidence type="ECO:0000313" key="2">
    <source>
        <dbReference type="Proteomes" id="UP000055048"/>
    </source>
</evidence>
<accession>A0A0V0U4L2</accession>
<organism evidence="1 2">
    <name type="scientific">Trichinella murrelli</name>
    <dbReference type="NCBI Taxonomy" id="144512"/>
    <lineage>
        <taxon>Eukaryota</taxon>
        <taxon>Metazoa</taxon>
        <taxon>Ecdysozoa</taxon>
        <taxon>Nematoda</taxon>
        <taxon>Enoplea</taxon>
        <taxon>Dorylaimia</taxon>
        <taxon>Trichinellida</taxon>
        <taxon>Trichinellidae</taxon>
        <taxon>Trichinella</taxon>
    </lineage>
</organism>
<dbReference type="Proteomes" id="UP000055048">
    <property type="component" value="Unassembled WGS sequence"/>
</dbReference>
<comment type="caution">
    <text evidence="1">The sequence shown here is derived from an EMBL/GenBank/DDBJ whole genome shotgun (WGS) entry which is preliminary data.</text>
</comment>
<gene>
    <name evidence="1" type="ORF">T05_1366</name>
</gene>
<protein>
    <submittedName>
        <fullName evidence="1">Uncharacterized protein</fullName>
    </submittedName>
</protein>